<dbReference type="InterPro" id="IPR016032">
    <property type="entry name" value="Sig_transdc_resp-reg_C-effctor"/>
</dbReference>
<feature type="domain" description="Response regulatory" evidence="5">
    <location>
        <begin position="5"/>
        <end position="120"/>
    </location>
</feature>
<dbReference type="InterPro" id="IPR011006">
    <property type="entry name" value="CheY-like_superfamily"/>
</dbReference>
<evidence type="ECO:0000256" key="1">
    <source>
        <dbReference type="ARBA" id="ARBA00022553"/>
    </source>
</evidence>
<dbReference type="SUPFAM" id="SSF52172">
    <property type="entry name" value="CheY-like"/>
    <property type="match status" value="1"/>
</dbReference>
<keyword evidence="2 6" id="KW-0238">DNA-binding</keyword>
<dbReference type="InterPro" id="IPR001789">
    <property type="entry name" value="Sig_transdc_resp-reg_receiver"/>
</dbReference>
<dbReference type="GO" id="GO:0000160">
    <property type="term" value="P:phosphorelay signal transduction system"/>
    <property type="evidence" value="ECO:0007669"/>
    <property type="project" value="InterPro"/>
</dbReference>
<accession>A0A154I9T3</accession>
<dbReference type="EMBL" id="LVYU01000134">
    <property type="protein sequence ID" value="KZA97296.1"/>
    <property type="molecule type" value="Genomic_DNA"/>
</dbReference>
<evidence type="ECO:0000256" key="3">
    <source>
        <dbReference type="PROSITE-ProRule" id="PRU00169"/>
    </source>
</evidence>
<dbReference type="PANTHER" id="PTHR43214">
    <property type="entry name" value="TWO-COMPONENT RESPONSE REGULATOR"/>
    <property type="match status" value="1"/>
</dbReference>
<evidence type="ECO:0000313" key="6">
    <source>
        <dbReference type="EMBL" id="KZA97296.1"/>
    </source>
</evidence>
<evidence type="ECO:0000259" key="5">
    <source>
        <dbReference type="PROSITE" id="PS50110"/>
    </source>
</evidence>
<dbReference type="SMART" id="SM00421">
    <property type="entry name" value="HTH_LUXR"/>
    <property type="match status" value="1"/>
</dbReference>
<feature type="modified residue" description="4-aspartylphosphate" evidence="3">
    <location>
        <position position="56"/>
    </location>
</feature>
<dbReference type="SUPFAM" id="SSF46894">
    <property type="entry name" value="C-terminal effector domain of the bipartite response regulators"/>
    <property type="match status" value="1"/>
</dbReference>
<dbReference type="InterPro" id="IPR058245">
    <property type="entry name" value="NreC/VraR/RcsB-like_REC"/>
</dbReference>
<evidence type="ECO:0000259" key="4">
    <source>
        <dbReference type="PROSITE" id="PS50043"/>
    </source>
</evidence>
<reference evidence="6" key="1">
    <citation type="submission" date="2016-03" db="EMBL/GenBank/DDBJ databases">
        <title>Microsymbionts genomes from the relict species Vavilovia formosa.</title>
        <authorList>
            <person name="Chirak E."/>
            <person name="Kimeklis A."/>
            <person name="Kopat V."/>
            <person name="Andronov E."/>
        </authorList>
    </citation>
    <scope>NUCLEOTIDE SEQUENCE [LARGE SCALE GENOMIC DNA]</scope>
    <source>
        <strain evidence="6">Vaf12</strain>
    </source>
</reference>
<dbReference type="InterPro" id="IPR039420">
    <property type="entry name" value="WalR-like"/>
</dbReference>
<dbReference type="CDD" id="cd06170">
    <property type="entry name" value="LuxR_C_like"/>
    <property type="match status" value="1"/>
</dbReference>
<dbReference type="PRINTS" id="PR00038">
    <property type="entry name" value="HTHLUXR"/>
</dbReference>
<dbReference type="SMART" id="SM00448">
    <property type="entry name" value="REC"/>
    <property type="match status" value="1"/>
</dbReference>
<dbReference type="Gene3D" id="3.40.50.2300">
    <property type="match status" value="1"/>
</dbReference>
<organism evidence="6">
    <name type="scientific">Rhizobium leguminosarum</name>
    <dbReference type="NCBI Taxonomy" id="384"/>
    <lineage>
        <taxon>Bacteria</taxon>
        <taxon>Pseudomonadati</taxon>
        <taxon>Pseudomonadota</taxon>
        <taxon>Alphaproteobacteria</taxon>
        <taxon>Hyphomicrobiales</taxon>
        <taxon>Rhizobiaceae</taxon>
        <taxon>Rhizobium/Agrobacterium group</taxon>
        <taxon>Rhizobium</taxon>
    </lineage>
</organism>
<name>A0A154I9T3_RHILE</name>
<proteinExistence type="predicted"/>
<gene>
    <name evidence="6" type="ORF">A4A59_03760</name>
</gene>
<dbReference type="Pfam" id="PF00072">
    <property type="entry name" value="Response_reg"/>
    <property type="match status" value="1"/>
</dbReference>
<dbReference type="GO" id="GO:0003677">
    <property type="term" value="F:DNA binding"/>
    <property type="evidence" value="ECO:0007669"/>
    <property type="project" value="UniProtKB-KW"/>
</dbReference>
<sequence length="207" mass="22100">MTAITIGVVDDHPLFREGVTRSLSEISGFVVVGEGASSDDAAMIASDNHPDIMLLDVSMPGGGLSAISDVLARSPTTKVLMLTVSEEVDTLLGALQRGAMGYVLKGVGSRGLAEAIQTVLRGSRYISPTMSAKVMENSLNGGTSDKSSLTPREREVMDLVAQGLSNKHIGLRLSLQEKTVKHHMTQILSKLGASNRTEAALQWRERR</sequence>
<comment type="caution">
    <text evidence="6">The sequence shown here is derived from an EMBL/GenBank/DDBJ whole genome shotgun (WGS) entry which is preliminary data.</text>
</comment>
<dbReference type="CDD" id="cd17535">
    <property type="entry name" value="REC_NarL-like"/>
    <property type="match status" value="1"/>
</dbReference>
<dbReference type="InterPro" id="IPR000792">
    <property type="entry name" value="Tscrpt_reg_LuxR_C"/>
</dbReference>
<dbReference type="PROSITE" id="PS50043">
    <property type="entry name" value="HTH_LUXR_2"/>
    <property type="match status" value="1"/>
</dbReference>
<feature type="domain" description="HTH luxR-type" evidence="4">
    <location>
        <begin position="142"/>
        <end position="207"/>
    </location>
</feature>
<dbReference type="PROSITE" id="PS50110">
    <property type="entry name" value="RESPONSE_REGULATORY"/>
    <property type="match status" value="1"/>
</dbReference>
<dbReference type="AlphaFoldDB" id="A0A154I9T3"/>
<evidence type="ECO:0000256" key="2">
    <source>
        <dbReference type="ARBA" id="ARBA00023125"/>
    </source>
</evidence>
<dbReference type="GO" id="GO:0006355">
    <property type="term" value="P:regulation of DNA-templated transcription"/>
    <property type="evidence" value="ECO:0007669"/>
    <property type="project" value="InterPro"/>
</dbReference>
<dbReference type="RefSeq" id="WP_062944584.1">
    <property type="nucleotide sequence ID" value="NZ_CP171844.1"/>
</dbReference>
<keyword evidence="1 3" id="KW-0597">Phosphoprotein</keyword>
<dbReference type="Pfam" id="PF00196">
    <property type="entry name" value="GerE"/>
    <property type="match status" value="1"/>
</dbReference>
<protein>
    <submittedName>
        <fullName evidence="6">DNA-binding response regulator</fullName>
    </submittedName>
</protein>